<accession>A0A397GGB2</accession>
<proteinExistence type="predicted"/>
<gene>
    <name evidence="1" type="ORF">Glove_551g7</name>
</gene>
<dbReference type="AlphaFoldDB" id="A0A397GGB2"/>
<organism evidence="1 2">
    <name type="scientific">Diversispora epigaea</name>
    <dbReference type="NCBI Taxonomy" id="1348612"/>
    <lineage>
        <taxon>Eukaryota</taxon>
        <taxon>Fungi</taxon>
        <taxon>Fungi incertae sedis</taxon>
        <taxon>Mucoromycota</taxon>
        <taxon>Glomeromycotina</taxon>
        <taxon>Glomeromycetes</taxon>
        <taxon>Diversisporales</taxon>
        <taxon>Diversisporaceae</taxon>
        <taxon>Diversispora</taxon>
    </lineage>
</organism>
<keyword evidence="2" id="KW-1185">Reference proteome</keyword>
<reference evidence="1 2" key="1">
    <citation type="submission" date="2018-08" db="EMBL/GenBank/DDBJ databases">
        <title>Genome and evolution of the arbuscular mycorrhizal fungus Diversispora epigaea (formerly Glomus versiforme) and its bacterial endosymbionts.</title>
        <authorList>
            <person name="Sun X."/>
            <person name="Fei Z."/>
            <person name="Harrison M."/>
        </authorList>
    </citation>
    <scope>NUCLEOTIDE SEQUENCE [LARGE SCALE GENOMIC DNA]</scope>
    <source>
        <strain evidence="1 2">IT104</strain>
    </source>
</reference>
<dbReference type="EMBL" id="PQFF01000469">
    <property type="protein sequence ID" value="RHZ48436.1"/>
    <property type="molecule type" value="Genomic_DNA"/>
</dbReference>
<evidence type="ECO:0000313" key="1">
    <source>
        <dbReference type="EMBL" id="RHZ48436.1"/>
    </source>
</evidence>
<evidence type="ECO:0000313" key="2">
    <source>
        <dbReference type="Proteomes" id="UP000266861"/>
    </source>
</evidence>
<comment type="caution">
    <text evidence="1">The sequence shown here is derived from an EMBL/GenBank/DDBJ whole genome shotgun (WGS) entry which is preliminary data.</text>
</comment>
<name>A0A397GGB2_9GLOM</name>
<sequence length="101" mass="11764">MTLDRPFHALTSDSWITIVLKDIINCFLIGLRNQLRNYETKIRFIIFNFQSSQPDESPNENNTEWSVYNEKSATGVRACKESLLDIDVCKHEEVLVKETEI</sequence>
<dbReference type="Proteomes" id="UP000266861">
    <property type="component" value="Unassembled WGS sequence"/>
</dbReference>
<protein>
    <submittedName>
        <fullName evidence="1">Uncharacterized protein</fullName>
    </submittedName>
</protein>